<proteinExistence type="predicted"/>
<name>A0A6N6M9T2_9FLAO</name>
<dbReference type="Proteomes" id="UP000435357">
    <property type="component" value="Unassembled WGS sequence"/>
</dbReference>
<keyword evidence="1" id="KW-0472">Membrane</keyword>
<reference evidence="2 3" key="1">
    <citation type="submission" date="2019-09" db="EMBL/GenBank/DDBJ databases">
        <title>Genomes of Cryomorphaceae.</title>
        <authorList>
            <person name="Bowman J.P."/>
        </authorList>
    </citation>
    <scope>NUCLEOTIDE SEQUENCE [LARGE SCALE GENOMIC DNA]</scope>
    <source>
        <strain evidence="2 3">KCTC 52047</strain>
    </source>
</reference>
<accession>A0A6N6M9T2</accession>
<dbReference type="AlphaFoldDB" id="A0A6N6M9T2"/>
<dbReference type="RefSeq" id="WP_151165899.1">
    <property type="nucleotide sequence ID" value="NZ_WACR01000001.1"/>
</dbReference>
<sequence length="139" mass="15958">MRNKFTLKTEPEKLRLLLNSFKSDHKLRKCFEGQIEDGVIKGEYTRLAQLNKLVISYTKVSGTYNIEKGELSITTHPSKLFYVITFCSILGFTICGFHVNERVVQIAIALIAFLLVFSWSLSSYLEGRALISRLKMNFK</sequence>
<evidence type="ECO:0000313" key="3">
    <source>
        <dbReference type="Proteomes" id="UP000435357"/>
    </source>
</evidence>
<evidence type="ECO:0000313" key="2">
    <source>
        <dbReference type="EMBL" id="KAB1065911.1"/>
    </source>
</evidence>
<feature type="transmembrane region" description="Helical" evidence="1">
    <location>
        <begin position="80"/>
        <end position="99"/>
    </location>
</feature>
<protein>
    <submittedName>
        <fullName evidence="2">Uncharacterized protein</fullName>
    </submittedName>
</protein>
<gene>
    <name evidence="2" type="ORF">F3059_00110</name>
</gene>
<dbReference type="EMBL" id="WACR01000001">
    <property type="protein sequence ID" value="KAB1065911.1"/>
    <property type="molecule type" value="Genomic_DNA"/>
</dbReference>
<feature type="transmembrane region" description="Helical" evidence="1">
    <location>
        <begin position="105"/>
        <end position="125"/>
    </location>
</feature>
<evidence type="ECO:0000256" key="1">
    <source>
        <dbReference type="SAM" id="Phobius"/>
    </source>
</evidence>
<comment type="caution">
    <text evidence="2">The sequence shown here is derived from an EMBL/GenBank/DDBJ whole genome shotgun (WGS) entry which is preliminary data.</text>
</comment>
<keyword evidence="1" id="KW-0812">Transmembrane</keyword>
<organism evidence="2 3">
    <name type="scientific">Salibacter halophilus</name>
    <dbReference type="NCBI Taxonomy" id="1803916"/>
    <lineage>
        <taxon>Bacteria</taxon>
        <taxon>Pseudomonadati</taxon>
        <taxon>Bacteroidota</taxon>
        <taxon>Flavobacteriia</taxon>
        <taxon>Flavobacteriales</taxon>
        <taxon>Salibacteraceae</taxon>
        <taxon>Salibacter</taxon>
    </lineage>
</organism>
<keyword evidence="1" id="KW-1133">Transmembrane helix</keyword>
<keyword evidence="3" id="KW-1185">Reference proteome</keyword>